<sequence length="528" mass="54738">MGAVWRARDLALDREVAVKEVRPADPAAYAEPEAERKLRERVVREARALARIDHPNVVRVHHIVDAVPHPWLVMELLRGGSLDTLASRGPLPPTEAARLGRDVLAGLRAAHAAGIHHRDVKPANVLLREDGSAVLTDFGIAAVAGTTSLTVTGGIIGSPEYMAPERIRGAPDHAAADLWSLGITLYVLTEGRSPLRRGTTLATLSAVLEDPVPPPVASGPLAEVLRALLVKDPAARPDAARLDELLALAQRPGPSHPPPPPGPPPVPPPGPARNGYPSAGWSTTTATAPEVPSRRSRTALVAGLTAGAVLLAGGVTAAVLLGGGADGNGSAGSTSAPTATEPAPEEDGERPAGPGPTDGPVAEESPPEPSEDLTDREPPPEPDPDSTPDPEEQDQEPDQEQEQDREPDPEPDPGGPATGTWIAQLFSEPVGSGTAVRDQRLAAVRADIPEAEVLLSDDFPSLNPGYWVIYVSGGFDDGFDAVSFCAERGRTTGNECVGRYLGASAADAGLICHPENGGSGRCEDGQGG</sequence>
<feature type="region of interest" description="Disordered" evidence="7">
    <location>
        <begin position="327"/>
        <end position="420"/>
    </location>
</feature>
<dbReference type="OrthoDB" id="9762169at2"/>
<keyword evidence="3" id="KW-0808">Transferase</keyword>
<dbReference type="PROSITE" id="PS00108">
    <property type="entry name" value="PROTEIN_KINASE_ST"/>
    <property type="match status" value="1"/>
</dbReference>
<evidence type="ECO:0000259" key="8">
    <source>
        <dbReference type="PROSITE" id="PS50011"/>
    </source>
</evidence>
<evidence type="ECO:0000256" key="3">
    <source>
        <dbReference type="ARBA" id="ARBA00022679"/>
    </source>
</evidence>
<dbReference type="Gene3D" id="1.10.510.10">
    <property type="entry name" value="Transferase(Phosphotransferase) domain 1"/>
    <property type="match status" value="1"/>
</dbReference>
<keyword evidence="5" id="KW-0418">Kinase</keyword>
<dbReference type="CDD" id="cd14014">
    <property type="entry name" value="STKc_PknB_like"/>
    <property type="match status" value="1"/>
</dbReference>
<dbReference type="SUPFAM" id="SSF56112">
    <property type="entry name" value="Protein kinase-like (PK-like)"/>
    <property type="match status" value="1"/>
</dbReference>
<dbReference type="EMBL" id="CP021121">
    <property type="protein sequence ID" value="ARQ71272.1"/>
    <property type="molecule type" value="Genomic_DNA"/>
</dbReference>
<feature type="compositionally biased region" description="Acidic residues" evidence="7">
    <location>
        <begin position="380"/>
        <end position="401"/>
    </location>
</feature>
<feature type="compositionally biased region" description="Pro residues" evidence="7">
    <location>
        <begin position="254"/>
        <end position="271"/>
    </location>
</feature>
<dbReference type="PROSITE" id="PS50011">
    <property type="entry name" value="PROTEIN_KINASE_DOM"/>
    <property type="match status" value="1"/>
</dbReference>
<keyword evidence="6" id="KW-0067">ATP-binding</keyword>
<dbReference type="InterPro" id="IPR000719">
    <property type="entry name" value="Prot_kinase_dom"/>
</dbReference>
<evidence type="ECO:0000256" key="6">
    <source>
        <dbReference type="ARBA" id="ARBA00022840"/>
    </source>
</evidence>
<reference evidence="9 10" key="1">
    <citation type="submission" date="2017-05" db="EMBL/GenBank/DDBJ databases">
        <title>Complete genome sequence of Streptomyces sp. SCSIO 03032 revealed the diverse biosynthetic pathways for its bioactive secondary metabolites.</title>
        <authorList>
            <person name="Ma L."/>
            <person name="Zhu Y."/>
            <person name="Zhang W."/>
            <person name="Zhang G."/>
            <person name="Tian X."/>
            <person name="Zhang S."/>
            <person name="Zhang C."/>
        </authorList>
    </citation>
    <scope>NUCLEOTIDE SEQUENCE [LARGE SCALE GENOMIC DNA]</scope>
    <source>
        <strain evidence="9 10">SCSIO 03032</strain>
    </source>
</reference>
<evidence type="ECO:0000313" key="9">
    <source>
        <dbReference type="EMBL" id="ARQ71272.1"/>
    </source>
</evidence>
<dbReference type="EC" id="2.7.11.1" evidence="1"/>
<feature type="domain" description="Protein kinase" evidence="8">
    <location>
        <begin position="1"/>
        <end position="246"/>
    </location>
</feature>
<organism evidence="9 10">
    <name type="scientific">Streptomyces marincola</name>
    <dbReference type="NCBI Taxonomy" id="2878388"/>
    <lineage>
        <taxon>Bacteria</taxon>
        <taxon>Bacillati</taxon>
        <taxon>Actinomycetota</taxon>
        <taxon>Actinomycetes</taxon>
        <taxon>Kitasatosporales</taxon>
        <taxon>Streptomycetaceae</taxon>
        <taxon>Streptomyces</taxon>
    </lineage>
</organism>
<dbReference type="GO" id="GO:0004674">
    <property type="term" value="F:protein serine/threonine kinase activity"/>
    <property type="evidence" value="ECO:0007669"/>
    <property type="project" value="UniProtKB-KW"/>
</dbReference>
<proteinExistence type="predicted"/>
<evidence type="ECO:0000256" key="7">
    <source>
        <dbReference type="SAM" id="MobiDB-lite"/>
    </source>
</evidence>
<dbReference type="PANTHER" id="PTHR43289:SF6">
    <property type="entry name" value="SERINE_THREONINE-PROTEIN KINASE NEKL-3"/>
    <property type="match status" value="1"/>
</dbReference>
<dbReference type="Proteomes" id="UP000194218">
    <property type="component" value="Chromosome"/>
</dbReference>
<gene>
    <name evidence="9" type="ORF">CAG99_22760</name>
</gene>
<dbReference type="GO" id="GO:0005524">
    <property type="term" value="F:ATP binding"/>
    <property type="evidence" value="ECO:0007669"/>
    <property type="project" value="UniProtKB-KW"/>
</dbReference>
<dbReference type="PANTHER" id="PTHR43289">
    <property type="entry name" value="MITOGEN-ACTIVATED PROTEIN KINASE KINASE KINASE 20-RELATED"/>
    <property type="match status" value="1"/>
</dbReference>
<dbReference type="KEGG" id="smao:CAG99_22760"/>
<accession>A0A1W7D2N7</accession>
<name>A0A1W7D2N7_9ACTN</name>
<evidence type="ECO:0000313" key="10">
    <source>
        <dbReference type="Proteomes" id="UP000194218"/>
    </source>
</evidence>
<dbReference type="Pfam" id="PF00069">
    <property type="entry name" value="Pkinase"/>
    <property type="match status" value="1"/>
</dbReference>
<dbReference type="AlphaFoldDB" id="A0A1W7D2N7"/>
<dbReference type="SMART" id="SM00220">
    <property type="entry name" value="S_TKc"/>
    <property type="match status" value="1"/>
</dbReference>
<evidence type="ECO:0000256" key="4">
    <source>
        <dbReference type="ARBA" id="ARBA00022741"/>
    </source>
</evidence>
<keyword evidence="4" id="KW-0547">Nucleotide-binding</keyword>
<dbReference type="InterPro" id="IPR011009">
    <property type="entry name" value="Kinase-like_dom_sf"/>
</dbReference>
<keyword evidence="2" id="KW-0723">Serine/threonine-protein kinase</keyword>
<evidence type="ECO:0000256" key="2">
    <source>
        <dbReference type="ARBA" id="ARBA00022527"/>
    </source>
</evidence>
<protein>
    <recommendedName>
        <fullName evidence="1">non-specific serine/threonine protein kinase</fullName>
        <ecNumber evidence="1">2.7.11.1</ecNumber>
    </recommendedName>
</protein>
<keyword evidence="10" id="KW-1185">Reference proteome</keyword>
<evidence type="ECO:0000256" key="5">
    <source>
        <dbReference type="ARBA" id="ARBA00022777"/>
    </source>
</evidence>
<evidence type="ECO:0000256" key="1">
    <source>
        <dbReference type="ARBA" id="ARBA00012513"/>
    </source>
</evidence>
<dbReference type="InterPro" id="IPR008271">
    <property type="entry name" value="Ser/Thr_kinase_AS"/>
</dbReference>
<feature type="region of interest" description="Disordered" evidence="7">
    <location>
        <begin position="250"/>
        <end position="295"/>
    </location>
</feature>